<dbReference type="InterPro" id="IPR000835">
    <property type="entry name" value="HTH_MarR-typ"/>
</dbReference>
<feature type="domain" description="HTH marR-type" evidence="1">
    <location>
        <begin position="1"/>
        <end position="133"/>
    </location>
</feature>
<protein>
    <submittedName>
        <fullName evidence="2">DNA-binding MarR family transcriptional regulator</fullName>
    </submittedName>
</protein>
<proteinExistence type="predicted"/>
<keyword evidence="3" id="KW-1185">Reference proteome</keyword>
<dbReference type="RefSeq" id="WP_184867272.1">
    <property type="nucleotide sequence ID" value="NZ_BAAAWY010000098.1"/>
</dbReference>
<reference evidence="2 3" key="1">
    <citation type="submission" date="2020-08" db="EMBL/GenBank/DDBJ databases">
        <title>Sequencing the genomes of 1000 actinobacteria strains.</title>
        <authorList>
            <person name="Klenk H.-P."/>
        </authorList>
    </citation>
    <scope>NUCLEOTIDE SEQUENCE [LARGE SCALE GENOMIC DNA]</scope>
    <source>
        <strain evidence="2 3">DSM 43851</strain>
    </source>
</reference>
<dbReference type="Gene3D" id="1.10.10.10">
    <property type="entry name" value="Winged helix-like DNA-binding domain superfamily/Winged helix DNA-binding domain"/>
    <property type="match status" value="1"/>
</dbReference>
<dbReference type="InterPro" id="IPR036390">
    <property type="entry name" value="WH_DNA-bd_sf"/>
</dbReference>
<dbReference type="PANTHER" id="PTHR33164:SF43">
    <property type="entry name" value="HTH-TYPE TRANSCRIPTIONAL REPRESSOR YETL"/>
    <property type="match status" value="1"/>
</dbReference>
<evidence type="ECO:0000259" key="1">
    <source>
        <dbReference type="PROSITE" id="PS50995"/>
    </source>
</evidence>
<gene>
    <name evidence="2" type="ORF">BJ998_006681</name>
</gene>
<keyword evidence="2" id="KW-0238">DNA-binding</keyword>
<dbReference type="Proteomes" id="UP000585638">
    <property type="component" value="Unassembled WGS sequence"/>
</dbReference>
<dbReference type="SMART" id="SM00347">
    <property type="entry name" value="HTH_MARR"/>
    <property type="match status" value="1"/>
</dbReference>
<dbReference type="Pfam" id="PF01047">
    <property type="entry name" value="MarR"/>
    <property type="match status" value="1"/>
</dbReference>
<dbReference type="GO" id="GO:0003700">
    <property type="term" value="F:DNA-binding transcription factor activity"/>
    <property type="evidence" value="ECO:0007669"/>
    <property type="project" value="InterPro"/>
</dbReference>
<dbReference type="GO" id="GO:0003677">
    <property type="term" value="F:DNA binding"/>
    <property type="evidence" value="ECO:0007669"/>
    <property type="project" value="UniProtKB-KW"/>
</dbReference>
<evidence type="ECO:0000313" key="3">
    <source>
        <dbReference type="Proteomes" id="UP000585638"/>
    </source>
</evidence>
<dbReference type="InterPro" id="IPR039422">
    <property type="entry name" value="MarR/SlyA-like"/>
</dbReference>
<accession>A0A7W9KMV4</accession>
<dbReference type="PANTHER" id="PTHR33164">
    <property type="entry name" value="TRANSCRIPTIONAL REGULATOR, MARR FAMILY"/>
    <property type="match status" value="1"/>
</dbReference>
<comment type="caution">
    <text evidence="2">The sequence shown here is derived from an EMBL/GenBank/DDBJ whole genome shotgun (WGS) entry which is preliminary data.</text>
</comment>
<organism evidence="2 3">
    <name type="scientific">Kutzneria kofuensis</name>
    <dbReference type="NCBI Taxonomy" id="103725"/>
    <lineage>
        <taxon>Bacteria</taxon>
        <taxon>Bacillati</taxon>
        <taxon>Actinomycetota</taxon>
        <taxon>Actinomycetes</taxon>
        <taxon>Pseudonocardiales</taxon>
        <taxon>Pseudonocardiaceae</taxon>
        <taxon>Kutzneria</taxon>
    </lineage>
</organism>
<name>A0A7W9KMV4_9PSEU</name>
<evidence type="ECO:0000313" key="2">
    <source>
        <dbReference type="EMBL" id="MBB5895485.1"/>
    </source>
</evidence>
<dbReference type="GO" id="GO:0006950">
    <property type="term" value="P:response to stress"/>
    <property type="evidence" value="ECO:0007669"/>
    <property type="project" value="TreeGrafter"/>
</dbReference>
<dbReference type="AlphaFoldDB" id="A0A7W9KMV4"/>
<dbReference type="EMBL" id="JACHIR010000001">
    <property type="protein sequence ID" value="MBB5895485.1"/>
    <property type="molecule type" value="Genomic_DNA"/>
</dbReference>
<sequence length="155" mass="16868">MVPETVEPGTVVARLARVTERALARVELTLPQYRMLSVLTSANPSTASRVAWMLSVKPATVTAVMDGLVAGGYVRREPDPNDRRKIAHVVTDTGRELLDAANAQIRGHLTGLAAFLDEEQAEQAMAALSLWHQALVNARKAEWAAREGAQRGECR</sequence>
<dbReference type="PROSITE" id="PS50995">
    <property type="entry name" value="HTH_MARR_2"/>
    <property type="match status" value="1"/>
</dbReference>
<dbReference type="InterPro" id="IPR036388">
    <property type="entry name" value="WH-like_DNA-bd_sf"/>
</dbReference>
<dbReference type="SUPFAM" id="SSF46785">
    <property type="entry name" value="Winged helix' DNA-binding domain"/>
    <property type="match status" value="1"/>
</dbReference>